<protein>
    <submittedName>
        <fullName evidence="2">3859_t:CDS:1</fullName>
    </submittedName>
</protein>
<sequence length="292" mass="33885">MDISRSKNVHTTTTIENVEELVPPAFSLCSNDIDFIFNCNAYGEDLANCKNLVRTVDVSNDATYNSWFTKCDVFQTTKPMLFSSSKRQLKDWSSHHSPFFIKYLFRNESSSPSSKISFMLWNPYDLLNDAVLSTEATPQILNPYRIINMDAMRERVYSFYWRKYIFLNGTEKFNLDFQLELDASTITFTPPIGLVHFKPASFSMEITREHSCFPTFSVFTMLIVLLAVFNIYWGLFSGKGKYKTWGLAHVFTSYYPQQHILPMEDTQALKPTADDVLRVYLHGLDKAEFEKR</sequence>
<dbReference type="Proteomes" id="UP000789570">
    <property type="component" value="Unassembled WGS sequence"/>
</dbReference>
<organism evidence="2 3">
    <name type="scientific">Funneliformis caledonium</name>
    <dbReference type="NCBI Taxonomy" id="1117310"/>
    <lineage>
        <taxon>Eukaryota</taxon>
        <taxon>Fungi</taxon>
        <taxon>Fungi incertae sedis</taxon>
        <taxon>Mucoromycota</taxon>
        <taxon>Glomeromycotina</taxon>
        <taxon>Glomeromycetes</taxon>
        <taxon>Glomerales</taxon>
        <taxon>Glomeraceae</taxon>
        <taxon>Funneliformis</taxon>
    </lineage>
</organism>
<keyword evidence="1" id="KW-0812">Transmembrane</keyword>
<keyword evidence="1" id="KW-1133">Transmembrane helix</keyword>
<keyword evidence="3" id="KW-1185">Reference proteome</keyword>
<reference evidence="2" key="1">
    <citation type="submission" date="2021-06" db="EMBL/GenBank/DDBJ databases">
        <authorList>
            <person name="Kallberg Y."/>
            <person name="Tangrot J."/>
            <person name="Rosling A."/>
        </authorList>
    </citation>
    <scope>NUCLEOTIDE SEQUENCE</scope>
    <source>
        <strain evidence="2">UK204</strain>
    </source>
</reference>
<dbReference type="EMBL" id="CAJVPQ010000844">
    <property type="protein sequence ID" value="CAG8514211.1"/>
    <property type="molecule type" value="Genomic_DNA"/>
</dbReference>
<proteinExistence type="predicted"/>
<evidence type="ECO:0000256" key="1">
    <source>
        <dbReference type="SAM" id="Phobius"/>
    </source>
</evidence>
<feature type="transmembrane region" description="Helical" evidence="1">
    <location>
        <begin position="213"/>
        <end position="233"/>
    </location>
</feature>
<accession>A0A9N8ZZP8</accession>
<keyword evidence="1" id="KW-0472">Membrane</keyword>
<gene>
    <name evidence="2" type="ORF">FCALED_LOCUS4357</name>
</gene>
<dbReference type="AlphaFoldDB" id="A0A9N8ZZP8"/>
<evidence type="ECO:0000313" key="3">
    <source>
        <dbReference type="Proteomes" id="UP000789570"/>
    </source>
</evidence>
<comment type="caution">
    <text evidence="2">The sequence shown here is derived from an EMBL/GenBank/DDBJ whole genome shotgun (WGS) entry which is preliminary data.</text>
</comment>
<evidence type="ECO:0000313" key="2">
    <source>
        <dbReference type="EMBL" id="CAG8514211.1"/>
    </source>
</evidence>
<dbReference type="OrthoDB" id="2311001at2759"/>
<name>A0A9N8ZZP8_9GLOM</name>